<name>A0A0B2A048_9MICO</name>
<accession>A0A0B2A048</accession>
<protein>
    <recommendedName>
        <fullName evidence="3">IrrE N-terminal-like domain-containing protein</fullName>
    </recommendedName>
</protein>
<organism evidence="1 2">
    <name type="scientific">Microbacterium mangrovi</name>
    <dbReference type="NCBI Taxonomy" id="1348253"/>
    <lineage>
        <taxon>Bacteria</taxon>
        <taxon>Bacillati</taxon>
        <taxon>Actinomycetota</taxon>
        <taxon>Actinomycetes</taxon>
        <taxon>Micrococcales</taxon>
        <taxon>Microbacteriaceae</taxon>
        <taxon>Microbacterium</taxon>
    </lineage>
</organism>
<comment type="caution">
    <text evidence="1">The sequence shown here is derived from an EMBL/GenBank/DDBJ whole genome shotgun (WGS) entry which is preliminary data.</text>
</comment>
<dbReference type="AlphaFoldDB" id="A0A0B2A048"/>
<keyword evidence="2" id="KW-1185">Reference proteome</keyword>
<dbReference type="EMBL" id="JTDK01000015">
    <property type="protein sequence ID" value="KHK96361.1"/>
    <property type="molecule type" value="Genomic_DNA"/>
</dbReference>
<dbReference type="STRING" id="1348253.LK09_15345"/>
<dbReference type="RefSeq" id="WP_039401383.1">
    <property type="nucleotide sequence ID" value="NZ_JTDK01000015.1"/>
</dbReference>
<reference evidence="1 2" key="1">
    <citation type="submission" date="2014-11" db="EMBL/GenBank/DDBJ databases">
        <title>Genome sequence of Microbacterium mangrovi MUSC 115(T).</title>
        <authorList>
            <person name="Lee L.-H."/>
        </authorList>
    </citation>
    <scope>NUCLEOTIDE SEQUENCE [LARGE SCALE GENOMIC DNA]</scope>
    <source>
        <strain evidence="1 2">MUSC 115</strain>
    </source>
</reference>
<dbReference type="Proteomes" id="UP000031030">
    <property type="component" value="Unassembled WGS sequence"/>
</dbReference>
<evidence type="ECO:0000313" key="2">
    <source>
        <dbReference type="Proteomes" id="UP000031030"/>
    </source>
</evidence>
<sequence>MIGVGLAEIATARMFGVDAADTPDARDYDPWEHADLLGARIVANPTLPGSMVAAYSHRRRVIFVRPNLQGAVERCAVAHELVHWEHGDVGTTRWQERRADRISTLRLIRPRRLEEAASVTSDPGVMALDLQVTERVMRLYARMARDGILPLTLDA</sequence>
<gene>
    <name evidence="1" type="ORF">LK09_15345</name>
</gene>
<proteinExistence type="predicted"/>
<evidence type="ECO:0000313" key="1">
    <source>
        <dbReference type="EMBL" id="KHK96361.1"/>
    </source>
</evidence>
<dbReference type="OrthoDB" id="9793864at2"/>
<evidence type="ECO:0008006" key="3">
    <source>
        <dbReference type="Google" id="ProtNLM"/>
    </source>
</evidence>